<evidence type="ECO:0000256" key="4">
    <source>
        <dbReference type="RuleBase" id="RU004335"/>
    </source>
</evidence>
<dbReference type="InterPro" id="IPR017853">
    <property type="entry name" value="GH"/>
</dbReference>
<keyword evidence="2 5" id="KW-0378">Hydrolase</keyword>
<sequence>MSMQGVAPVLAAALAIAAFASFPSGVRSIGVCYGMNGDGLPSRSDVVQLYKSNGIGAMRIYSADREALDALRGSGIDLALDVGNRNDVSRLADASSAASWVNDNVKNYPDVKIKYIVVGNELTGTGDAATILPAMQNVQAALASAGLAGSIKVTTAIKMDTLGPVSSPPSVGVFRNPSVMEPIVRFLAGNGAPLLANVYPYFAYRDSQDIDLNYALFQQSSTTVSDPNNGLSYTNLFDAMVDAVRAAVEKVSGGSNVDVVVSESGWPSADGKGATVENARVYNQNLIKHVGQGTPKKPGQMEVYVFAMFNENRKDGDATEKKFGLFNPDKTPMANMRGFALVFAAALLLGVFISIPVGVQSVGVCYGMIGNDLPSKRDVVQLYKSNGITDMHIYLPDVEAMDALRGTGIGLIVGVANDILIDLAANPASAASWVDANVKPFVPAVNIKYIAVGNEIAGEPTQNILPAMQNINAALAAASIRGVKVSTAVKLDVVTNTFPPSAGVFAEPYMTAVAKLLASTGAPLLANIYPYFAYIGNKKDISLNYATFQTGTTVPDPNNGLVYTNLFDAMVDSVYAALDKAGTAGVSVVVSESGWPSAGGDSATIDNARTYVQNLIEHAKKGTPKRPGVIETYVFAMFNENEKPGEATEKNFGAFYPNKTALAGTTMARRQGVASMLTIALIIGAFASAPTTVQSIGVCYGVLGNNLPSRSEVVQLYKSKGINGMRIYYPDKEALNALRNSGIGLILDVGDALSYLAGSSSNAAAWVRDNVKPYYPAVNIKYIAVGNEVEGGATQSILPAIRNVKSALDASGLGAIKASTAVKSDVISNSYPPSAGDFRDAYMKDIARYLASTGAPLLANVYPYFAYRGNPRDISLNYATFRPGTTVRDPNNGLTYTNLFDAMMDAVYAALEKAGAGNVPIVVSESGWPSAGGFGASVDNARAYNQGLIDHVGRGTPKRPGQLEAYIFAMFNENQKNGDPTERNFGLFYPNKSPALQEATTGQMSQVESSLRMASSAASMLDMALLLAVFASILAGTAAVGVCWGMSGDNLPPASKVTEMLRENGFTVVRLYAPDSAALAALGGTGIRVVVGAPNYDLPALAHGGTAAAAAWIRENIQAYPTVLFRFVVVGNEVAGADTQLLVPAMENVHAALAAAGLGHIKVTTSISQATIGVHIPPSAGEFTDEAKSFMSYVIPFLERTHAPLLANLYPYFIYSYNPGGMDISFALFTASGTVVQDGEYGYQNQFDATVDALYTAVAKLGGENVRVVVSETGWPTAGGVGASVENARTFNQNLVRHVRNGTPRRPWKKTETYVFAMFNENLKEAGVEQNWGLFYPSTDRVYPISFHARI</sequence>
<keyword evidence="3 5" id="KW-0326">Glycosidase</keyword>
<keyword evidence="6" id="KW-0472">Membrane</keyword>
<accession>A0A0E0JTI1</accession>
<evidence type="ECO:0000313" key="8">
    <source>
        <dbReference type="EnsemblPlants" id="OPUNC01G42610.1"/>
    </source>
</evidence>
<evidence type="ECO:0008006" key="10">
    <source>
        <dbReference type="Google" id="ProtNLM"/>
    </source>
</evidence>
<dbReference type="Pfam" id="PF00332">
    <property type="entry name" value="Glyco_hydro_17"/>
    <property type="match status" value="4"/>
</dbReference>
<feature type="transmembrane region" description="Helical" evidence="6">
    <location>
        <begin position="338"/>
        <end position="359"/>
    </location>
</feature>
<evidence type="ECO:0000256" key="1">
    <source>
        <dbReference type="ARBA" id="ARBA00008773"/>
    </source>
</evidence>
<dbReference type="GO" id="GO:0042973">
    <property type="term" value="F:glucan endo-1,3-beta-D-glucosidase activity"/>
    <property type="evidence" value="ECO:0007669"/>
    <property type="project" value="UniProtKB-ARBA"/>
</dbReference>
<comment type="similarity">
    <text evidence="1 4">Belongs to the glycosyl hydrolase 17 family.</text>
</comment>
<dbReference type="STRING" id="4537.A0A0E0JTI1"/>
<evidence type="ECO:0000256" key="6">
    <source>
        <dbReference type="SAM" id="Phobius"/>
    </source>
</evidence>
<dbReference type="HOGENOM" id="CLU_257700_0_0_1"/>
<dbReference type="SUPFAM" id="SSF51445">
    <property type="entry name" value="(Trans)glycosidases"/>
    <property type="match status" value="4"/>
</dbReference>
<proteinExistence type="inferred from homology"/>
<feature type="chain" id="PRO_5002364302" description="Glucan endo-1,3-beta-D-glucosidase" evidence="7">
    <location>
        <begin position="29"/>
        <end position="1351"/>
    </location>
</feature>
<evidence type="ECO:0000313" key="9">
    <source>
        <dbReference type="Proteomes" id="UP000026962"/>
    </source>
</evidence>
<dbReference type="eggNOG" id="ENOG502QVKW">
    <property type="taxonomic scope" value="Eukaryota"/>
</dbReference>
<evidence type="ECO:0000256" key="5">
    <source>
        <dbReference type="RuleBase" id="RU004336"/>
    </source>
</evidence>
<reference evidence="8" key="2">
    <citation type="submission" date="2018-05" db="EMBL/GenBank/DDBJ databases">
        <title>OpunRS2 (Oryza punctata Reference Sequence Version 2).</title>
        <authorList>
            <person name="Zhang J."/>
            <person name="Kudrna D."/>
            <person name="Lee S."/>
            <person name="Talag J."/>
            <person name="Welchert J."/>
            <person name="Wing R.A."/>
        </authorList>
    </citation>
    <scope>NUCLEOTIDE SEQUENCE [LARGE SCALE GENOMIC DNA]</scope>
</reference>
<protein>
    <recommendedName>
        <fullName evidence="10">Glucan endo-1,3-beta-D-glucosidase</fullName>
    </recommendedName>
</protein>
<keyword evidence="6" id="KW-1133">Transmembrane helix</keyword>
<evidence type="ECO:0000256" key="3">
    <source>
        <dbReference type="ARBA" id="ARBA00023295"/>
    </source>
</evidence>
<keyword evidence="6" id="KW-0812">Transmembrane</keyword>
<dbReference type="InterPro" id="IPR000490">
    <property type="entry name" value="Glyco_hydro_17"/>
</dbReference>
<reference evidence="8" key="1">
    <citation type="submission" date="2015-04" db="UniProtKB">
        <authorList>
            <consortium name="EnsemblPlants"/>
        </authorList>
    </citation>
    <scope>IDENTIFICATION</scope>
</reference>
<keyword evidence="7" id="KW-0732">Signal</keyword>
<evidence type="ECO:0000256" key="7">
    <source>
        <dbReference type="SAM" id="SignalP"/>
    </source>
</evidence>
<dbReference type="OMA" id="TFAQPYM"/>
<dbReference type="Proteomes" id="UP000026962">
    <property type="component" value="Chromosome 1"/>
</dbReference>
<dbReference type="FunFam" id="3.20.20.80:FF:000010">
    <property type="entry name" value="glucan endo-1,3-beta-glucosidase, basic"/>
    <property type="match status" value="4"/>
</dbReference>
<dbReference type="GO" id="GO:0005975">
    <property type="term" value="P:carbohydrate metabolic process"/>
    <property type="evidence" value="ECO:0007669"/>
    <property type="project" value="InterPro"/>
</dbReference>
<dbReference type="PANTHER" id="PTHR32227">
    <property type="entry name" value="GLUCAN ENDO-1,3-BETA-GLUCOSIDASE BG1-RELATED-RELATED"/>
    <property type="match status" value="1"/>
</dbReference>
<dbReference type="Gene3D" id="3.20.20.80">
    <property type="entry name" value="Glycosidases"/>
    <property type="match status" value="4"/>
</dbReference>
<organism evidence="8">
    <name type="scientific">Oryza punctata</name>
    <name type="common">Red rice</name>
    <dbReference type="NCBI Taxonomy" id="4537"/>
    <lineage>
        <taxon>Eukaryota</taxon>
        <taxon>Viridiplantae</taxon>
        <taxon>Streptophyta</taxon>
        <taxon>Embryophyta</taxon>
        <taxon>Tracheophyta</taxon>
        <taxon>Spermatophyta</taxon>
        <taxon>Magnoliopsida</taxon>
        <taxon>Liliopsida</taxon>
        <taxon>Poales</taxon>
        <taxon>Poaceae</taxon>
        <taxon>BOP clade</taxon>
        <taxon>Oryzoideae</taxon>
        <taxon>Oryzeae</taxon>
        <taxon>Oryzinae</taxon>
        <taxon>Oryza</taxon>
    </lineage>
</organism>
<feature type="signal peptide" evidence="7">
    <location>
        <begin position="1"/>
        <end position="28"/>
    </location>
</feature>
<name>A0A0E0JTI1_ORYPU</name>
<keyword evidence="9" id="KW-1185">Reference proteome</keyword>
<dbReference type="PROSITE" id="PS00587">
    <property type="entry name" value="GLYCOSYL_HYDROL_F17"/>
    <property type="match status" value="3"/>
</dbReference>
<evidence type="ECO:0000256" key="2">
    <source>
        <dbReference type="ARBA" id="ARBA00022801"/>
    </source>
</evidence>
<dbReference type="InterPro" id="IPR044965">
    <property type="entry name" value="Glyco_hydro_17_plant"/>
</dbReference>
<dbReference type="Gramene" id="OPUNC01G42610.1">
    <property type="protein sequence ID" value="OPUNC01G42610.1"/>
    <property type="gene ID" value="OPUNC01G42610"/>
</dbReference>
<dbReference type="EnsemblPlants" id="OPUNC01G42610.1">
    <property type="protein sequence ID" value="OPUNC01G42610.1"/>
    <property type="gene ID" value="OPUNC01G42610"/>
</dbReference>